<name>K1QMZ0_MAGGI</name>
<reference evidence="2" key="1">
    <citation type="journal article" date="2012" name="Nature">
        <title>The oyster genome reveals stress adaptation and complexity of shell formation.</title>
        <authorList>
            <person name="Zhang G."/>
            <person name="Fang X."/>
            <person name="Guo X."/>
            <person name="Li L."/>
            <person name="Luo R."/>
            <person name="Xu F."/>
            <person name="Yang P."/>
            <person name="Zhang L."/>
            <person name="Wang X."/>
            <person name="Qi H."/>
            <person name="Xiong Z."/>
            <person name="Que H."/>
            <person name="Xie Y."/>
            <person name="Holland P.W."/>
            <person name="Paps J."/>
            <person name="Zhu Y."/>
            <person name="Wu F."/>
            <person name="Chen Y."/>
            <person name="Wang J."/>
            <person name="Peng C."/>
            <person name="Meng J."/>
            <person name="Yang L."/>
            <person name="Liu J."/>
            <person name="Wen B."/>
            <person name="Zhang N."/>
            <person name="Huang Z."/>
            <person name="Zhu Q."/>
            <person name="Feng Y."/>
            <person name="Mount A."/>
            <person name="Hedgecock D."/>
            <person name="Xu Z."/>
            <person name="Liu Y."/>
            <person name="Domazet-Loso T."/>
            <person name="Du Y."/>
            <person name="Sun X."/>
            <person name="Zhang S."/>
            <person name="Liu B."/>
            <person name="Cheng P."/>
            <person name="Jiang X."/>
            <person name="Li J."/>
            <person name="Fan D."/>
            <person name="Wang W."/>
            <person name="Fu W."/>
            <person name="Wang T."/>
            <person name="Wang B."/>
            <person name="Zhang J."/>
            <person name="Peng Z."/>
            <person name="Li Y."/>
            <person name="Li N."/>
            <person name="Wang J."/>
            <person name="Chen M."/>
            <person name="He Y."/>
            <person name="Tan F."/>
            <person name="Song X."/>
            <person name="Zheng Q."/>
            <person name="Huang R."/>
            <person name="Yang H."/>
            <person name="Du X."/>
            <person name="Chen L."/>
            <person name="Yang M."/>
            <person name="Gaffney P.M."/>
            <person name="Wang S."/>
            <person name="Luo L."/>
            <person name="She Z."/>
            <person name="Ming Y."/>
            <person name="Huang W."/>
            <person name="Zhang S."/>
            <person name="Huang B."/>
            <person name="Zhang Y."/>
            <person name="Qu T."/>
            <person name="Ni P."/>
            <person name="Miao G."/>
            <person name="Wang J."/>
            <person name="Wang Q."/>
            <person name="Steinberg C.E."/>
            <person name="Wang H."/>
            <person name="Li N."/>
            <person name="Qian L."/>
            <person name="Zhang G."/>
            <person name="Li Y."/>
            <person name="Yang H."/>
            <person name="Liu X."/>
            <person name="Wang J."/>
            <person name="Yin Y."/>
            <person name="Wang J."/>
        </authorList>
    </citation>
    <scope>NUCLEOTIDE SEQUENCE [LARGE SCALE GENOMIC DNA]</scope>
    <source>
        <strain evidence="2">05x7-T-G4-1.051#20</strain>
    </source>
</reference>
<sequence>MEARQAALKHKTSWDEEKKAQVQAVLHVDYMSSEYENESEDDAVYEITNLKWRSEECLKIFKDLDTKSSTIKSKRSKRQSVKRVRTNRDSLREKPDDVSEEQRWAIRD</sequence>
<organism evidence="2">
    <name type="scientific">Magallana gigas</name>
    <name type="common">Pacific oyster</name>
    <name type="synonym">Crassostrea gigas</name>
    <dbReference type="NCBI Taxonomy" id="29159"/>
    <lineage>
        <taxon>Eukaryota</taxon>
        <taxon>Metazoa</taxon>
        <taxon>Spiralia</taxon>
        <taxon>Lophotrochozoa</taxon>
        <taxon>Mollusca</taxon>
        <taxon>Bivalvia</taxon>
        <taxon>Autobranchia</taxon>
        <taxon>Pteriomorphia</taxon>
        <taxon>Ostreida</taxon>
        <taxon>Ostreoidea</taxon>
        <taxon>Ostreidae</taxon>
        <taxon>Magallana</taxon>
    </lineage>
</organism>
<proteinExistence type="predicted"/>
<accession>K1QMZ0</accession>
<evidence type="ECO:0000256" key="1">
    <source>
        <dbReference type="SAM" id="MobiDB-lite"/>
    </source>
</evidence>
<feature type="region of interest" description="Disordered" evidence="1">
    <location>
        <begin position="69"/>
        <end position="108"/>
    </location>
</feature>
<dbReference type="AlphaFoldDB" id="K1QMZ0"/>
<evidence type="ECO:0000313" key="2">
    <source>
        <dbReference type="EMBL" id="EKC35253.1"/>
    </source>
</evidence>
<dbReference type="HOGENOM" id="CLU_2199497_0_0_1"/>
<feature type="compositionally biased region" description="Basic residues" evidence="1">
    <location>
        <begin position="72"/>
        <end position="85"/>
    </location>
</feature>
<feature type="compositionally biased region" description="Basic and acidic residues" evidence="1">
    <location>
        <begin position="86"/>
        <end position="108"/>
    </location>
</feature>
<gene>
    <name evidence="2" type="ORF">CGI_10016080</name>
</gene>
<protein>
    <submittedName>
        <fullName evidence="2">Uncharacterized protein</fullName>
    </submittedName>
</protein>
<dbReference type="EMBL" id="JH817068">
    <property type="protein sequence ID" value="EKC35253.1"/>
    <property type="molecule type" value="Genomic_DNA"/>
</dbReference>
<dbReference type="InParanoid" id="K1QMZ0"/>